<proteinExistence type="inferred from homology"/>
<dbReference type="Gene3D" id="3.40.50.2300">
    <property type="match status" value="2"/>
</dbReference>
<dbReference type="SUPFAM" id="SSF53822">
    <property type="entry name" value="Periplasmic binding protein-like I"/>
    <property type="match status" value="1"/>
</dbReference>
<dbReference type="InterPro" id="IPR028081">
    <property type="entry name" value="Leu-bd"/>
</dbReference>
<organism evidence="4">
    <name type="scientific">Desulfomonile tiedjei</name>
    <dbReference type="NCBI Taxonomy" id="2358"/>
    <lineage>
        <taxon>Bacteria</taxon>
        <taxon>Pseudomonadati</taxon>
        <taxon>Thermodesulfobacteriota</taxon>
        <taxon>Desulfomonilia</taxon>
        <taxon>Desulfomonilales</taxon>
        <taxon>Desulfomonilaceae</taxon>
        <taxon>Desulfomonile</taxon>
    </lineage>
</organism>
<keyword evidence="2" id="KW-0732">Signal</keyword>
<name>A0A7C4ETM9_9BACT</name>
<evidence type="ECO:0000256" key="2">
    <source>
        <dbReference type="ARBA" id="ARBA00022729"/>
    </source>
</evidence>
<gene>
    <name evidence="4" type="ORF">ENV54_06190</name>
</gene>
<evidence type="ECO:0000256" key="1">
    <source>
        <dbReference type="ARBA" id="ARBA00010062"/>
    </source>
</evidence>
<dbReference type="Pfam" id="PF13458">
    <property type="entry name" value="Peripla_BP_6"/>
    <property type="match status" value="1"/>
</dbReference>
<reference evidence="4" key="1">
    <citation type="journal article" date="2020" name="mSystems">
        <title>Genome- and Community-Level Interaction Insights into Carbon Utilization and Element Cycling Functions of Hydrothermarchaeota in Hydrothermal Sediment.</title>
        <authorList>
            <person name="Zhou Z."/>
            <person name="Liu Y."/>
            <person name="Xu W."/>
            <person name="Pan J."/>
            <person name="Luo Z.H."/>
            <person name="Li M."/>
        </authorList>
    </citation>
    <scope>NUCLEOTIDE SEQUENCE [LARGE SCALE GENOMIC DNA]</scope>
    <source>
        <strain evidence="4">SpSt-769</strain>
    </source>
</reference>
<evidence type="ECO:0000313" key="4">
    <source>
        <dbReference type="EMBL" id="HGH60870.1"/>
    </source>
</evidence>
<sequence>MMCRSTDLAIPIRRAKEMKLRTTYAAVLLMLCLGILSATMAHSEVRGVTKDTIQLGMILVKTGPVAALGLPEGWGIQDTFNHMNDSGGILGRKINLIWEDDQFKTPLAISAFNKLLFRDKVLTVTTMGGTPQTIALFDLIEKHHVVNIPNALAEEFYKPHKPYVFVLGATYETQIQLMFDYIMKELKAKDPKIAVVYAETEFGKKGLEAARKRAEEYGIKLASELVLNIGSVDASSQVLSLKKDGVDFVVTCNLVPPIITFLKTAEKYDYWPTTFGINWSCDDMVVKACKNAAKNYIGVNFVGGWDEDTPGMKLVRELAKKNDRDPAKMLTSLYTIGVGTALVLCEGMKRAGKDLTPESFKDGLETLKDFDTGGIVPPVTYTSTSHAPTSVARLYRADPEKGVMIPITGWRAPLELK</sequence>
<accession>A0A7C4ETM9</accession>
<feature type="domain" description="Leucine-binding protein" evidence="3">
    <location>
        <begin position="52"/>
        <end position="398"/>
    </location>
</feature>
<dbReference type="CDD" id="cd06343">
    <property type="entry name" value="PBP1_ABC_ligand_binding-like"/>
    <property type="match status" value="1"/>
</dbReference>
<comment type="similarity">
    <text evidence="1">Belongs to the leucine-binding protein family.</text>
</comment>
<evidence type="ECO:0000259" key="3">
    <source>
        <dbReference type="Pfam" id="PF13458"/>
    </source>
</evidence>
<dbReference type="PANTHER" id="PTHR47235">
    <property type="entry name" value="BLR6548 PROTEIN"/>
    <property type="match status" value="1"/>
</dbReference>
<dbReference type="EMBL" id="DTGT01000190">
    <property type="protein sequence ID" value="HGH60870.1"/>
    <property type="molecule type" value="Genomic_DNA"/>
</dbReference>
<protein>
    <recommendedName>
        <fullName evidence="3">Leucine-binding protein domain-containing protein</fullName>
    </recommendedName>
</protein>
<dbReference type="PANTHER" id="PTHR47235:SF1">
    <property type="entry name" value="BLR6548 PROTEIN"/>
    <property type="match status" value="1"/>
</dbReference>
<dbReference type="InterPro" id="IPR028082">
    <property type="entry name" value="Peripla_BP_I"/>
</dbReference>
<comment type="caution">
    <text evidence="4">The sequence shown here is derived from an EMBL/GenBank/DDBJ whole genome shotgun (WGS) entry which is preliminary data.</text>
</comment>
<dbReference type="AlphaFoldDB" id="A0A7C4ETM9"/>